<keyword evidence="1" id="KW-0863">Zinc-finger</keyword>
<accession>K2NU85</accession>
<comment type="caution">
    <text evidence="4">The sequence shown here is derived from an EMBL/GenBank/DDBJ whole genome shotgun (WGS) entry which is preliminary data.</text>
</comment>
<dbReference type="Proteomes" id="UP000007350">
    <property type="component" value="Unassembled WGS sequence"/>
</dbReference>
<dbReference type="OrthoDB" id="271591at2759"/>
<keyword evidence="1" id="KW-0862">Zinc</keyword>
<gene>
    <name evidence="4" type="ORF">MOQ_001256</name>
</gene>
<feature type="compositionally biased region" description="Pro residues" evidence="2">
    <location>
        <begin position="391"/>
        <end position="407"/>
    </location>
</feature>
<name>K2NU85_TRYCR</name>
<feature type="domain" description="C2H2-type" evidence="3">
    <location>
        <begin position="299"/>
        <end position="325"/>
    </location>
</feature>
<feature type="region of interest" description="Disordered" evidence="2">
    <location>
        <begin position="1"/>
        <end position="36"/>
    </location>
</feature>
<dbReference type="PROSITE" id="PS00028">
    <property type="entry name" value="ZINC_FINGER_C2H2_1"/>
    <property type="match status" value="2"/>
</dbReference>
<dbReference type="GO" id="GO:0008270">
    <property type="term" value="F:zinc ion binding"/>
    <property type="evidence" value="ECO:0007669"/>
    <property type="project" value="UniProtKB-KW"/>
</dbReference>
<sequence length="432" mass="48585">MPVVRRTSRTSREAAQQRQGGRRGSGGRETRTLPSERPTLRCPECLNVFLTWSRLTVHLNASAHFSARCVSCDEQLRCYGPTHPHRHEASTGHSGFFGTFYLRGDYRLDHPPVLSHPQYRCVCRVTYMSSLQIALHLRADHGVTEIPDEAVCLTCNIRGSLADMARHRLERLMIKEDDVIEVPGFSSAPYLVRCPRLPPWPLQVRPYAVLYQCPICITVFSSWAAMENHIMSNGICQSMLNPIGIHPGNRPRGSEGQTFLPEEFEVLLDTSEPEMLSLIQGYSTESGGSTQEDGLLLVFQCPEVTCSRLFFTHGELLEHMEQASHIPIEQEEQAEGMPRNRESWKWNLSAYEVMCSARRLVEEFGFSSCPVCRRVLTRGTEVYHQQLFHPTAPPSLPHPPPLPPLPPTTTTTTTTTTTATTTTTYGATQRNP</sequence>
<reference evidence="4 5" key="1">
    <citation type="journal article" date="2012" name="BMC Genomics">
        <title>Comparative genomic analysis of human infective Trypanosoma cruzi lineages with the bat-restricted subspecies T. cruzi marinkellei.</title>
        <authorList>
            <person name="Franzen O."/>
            <person name="Talavera-Lopez C."/>
            <person name="Ochaya S."/>
            <person name="Butler C.E."/>
            <person name="Messenger L.A."/>
            <person name="Lewis M.D."/>
            <person name="Llewellyn M.S."/>
            <person name="Marinkelle C.J."/>
            <person name="Tyler K.M."/>
            <person name="Miles M.A."/>
            <person name="Andersson B."/>
        </authorList>
    </citation>
    <scope>NUCLEOTIDE SEQUENCE [LARGE SCALE GENOMIC DNA]</scope>
    <source>
        <strain evidence="4 5">B7</strain>
    </source>
</reference>
<feature type="region of interest" description="Disordered" evidence="2">
    <location>
        <begin position="389"/>
        <end position="432"/>
    </location>
</feature>
<evidence type="ECO:0000259" key="3">
    <source>
        <dbReference type="PROSITE" id="PS50157"/>
    </source>
</evidence>
<keyword evidence="5" id="KW-1185">Reference proteome</keyword>
<evidence type="ECO:0000256" key="1">
    <source>
        <dbReference type="PROSITE-ProRule" id="PRU00042"/>
    </source>
</evidence>
<dbReference type="PROSITE" id="PS50157">
    <property type="entry name" value="ZINC_FINGER_C2H2_2"/>
    <property type="match status" value="1"/>
</dbReference>
<dbReference type="AlphaFoldDB" id="K2NU85"/>
<keyword evidence="1" id="KW-0479">Metal-binding</keyword>
<dbReference type="SMART" id="SM00355">
    <property type="entry name" value="ZnF_C2H2"/>
    <property type="match status" value="4"/>
</dbReference>
<feature type="compositionally biased region" description="Low complexity" evidence="2">
    <location>
        <begin position="408"/>
        <end position="424"/>
    </location>
</feature>
<organism evidence="4 5">
    <name type="scientific">Trypanosoma cruzi marinkellei</name>
    <dbReference type="NCBI Taxonomy" id="85056"/>
    <lineage>
        <taxon>Eukaryota</taxon>
        <taxon>Discoba</taxon>
        <taxon>Euglenozoa</taxon>
        <taxon>Kinetoplastea</taxon>
        <taxon>Metakinetoplastina</taxon>
        <taxon>Trypanosomatida</taxon>
        <taxon>Trypanosomatidae</taxon>
        <taxon>Trypanosoma</taxon>
        <taxon>Schizotrypanum</taxon>
    </lineage>
</organism>
<dbReference type="EMBL" id="AHKC01005507">
    <property type="protein sequence ID" value="EKF38536.1"/>
    <property type="molecule type" value="Genomic_DNA"/>
</dbReference>
<evidence type="ECO:0000313" key="5">
    <source>
        <dbReference type="Proteomes" id="UP000007350"/>
    </source>
</evidence>
<dbReference type="InterPro" id="IPR013087">
    <property type="entry name" value="Znf_C2H2_type"/>
</dbReference>
<evidence type="ECO:0000256" key="2">
    <source>
        <dbReference type="SAM" id="MobiDB-lite"/>
    </source>
</evidence>
<protein>
    <recommendedName>
        <fullName evidence="3">C2H2-type domain-containing protein</fullName>
    </recommendedName>
</protein>
<proteinExistence type="predicted"/>
<evidence type="ECO:0000313" key="4">
    <source>
        <dbReference type="EMBL" id="EKF38536.1"/>
    </source>
</evidence>